<evidence type="ECO:0000313" key="3">
    <source>
        <dbReference type="Proteomes" id="UP000887574"/>
    </source>
</evidence>
<name>A0A915EEW8_9BILA</name>
<organism evidence="3 4">
    <name type="scientific">Ditylenchus dipsaci</name>
    <dbReference type="NCBI Taxonomy" id="166011"/>
    <lineage>
        <taxon>Eukaryota</taxon>
        <taxon>Metazoa</taxon>
        <taxon>Ecdysozoa</taxon>
        <taxon>Nematoda</taxon>
        <taxon>Chromadorea</taxon>
        <taxon>Rhabditida</taxon>
        <taxon>Tylenchina</taxon>
        <taxon>Tylenchomorpha</taxon>
        <taxon>Sphaerularioidea</taxon>
        <taxon>Anguinidae</taxon>
        <taxon>Anguininae</taxon>
        <taxon>Ditylenchus</taxon>
    </lineage>
</organism>
<dbReference type="Proteomes" id="UP000887574">
    <property type="component" value="Unplaced"/>
</dbReference>
<evidence type="ECO:0000256" key="1">
    <source>
        <dbReference type="SAM" id="SignalP"/>
    </source>
</evidence>
<dbReference type="WBParaSite" id="jg5947">
    <property type="protein sequence ID" value="jg5947"/>
    <property type="gene ID" value="jg5947"/>
</dbReference>
<proteinExistence type="predicted"/>
<feature type="domain" description="ARMET N-terminal" evidence="2">
    <location>
        <begin position="28"/>
        <end position="107"/>
    </location>
</feature>
<dbReference type="InterPro" id="IPR045333">
    <property type="entry name" value="ARMET-like"/>
</dbReference>
<keyword evidence="3" id="KW-1185">Reference proteome</keyword>
<sequence>MAGPKLLRSIIFLAVWALLSVVVVVSQECEVCTDVLTEVVKRVTESSASVNDQEAIKSKLISYCEEVIGDDEKREKFCFFIGAHKQAATSIVNEVVKPLSFQNHLVKSARSSRLKTLRFVISNMTNPLTGTALTSRR</sequence>
<accession>A0A915EEW8</accession>
<dbReference type="Gene3D" id="1.10.225.10">
    <property type="entry name" value="Saposin-like"/>
    <property type="match status" value="1"/>
</dbReference>
<dbReference type="PANTHER" id="PTHR12990:SF5">
    <property type="entry name" value="MESENCEPHALIC ASTROCYTE-DERIVED NEUROTROPHIC FACTOR HOMOLOG"/>
    <property type="match status" value="1"/>
</dbReference>
<evidence type="ECO:0000259" key="2">
    <source>
        <dbReference type="Pfam" id="PF20145"/>
    </source>
</evidence>
<keyword evidence="1" id="KW-0732">Signal</keyword>
<feature type="chain" id="PRO_5037931028" evidence="1">
    <location>
        <begin position="27"/>
        <end position="137"/>
    </location>
</feature>
<dbReference type="InterPro" id="IPR045332">
    <property type="entry name" value="ARMET_N"/>
</dbReference>
<evidence type="ECO:0000313" key="4">
    <source>
        <dbReference type="WBParaSite" id="jg5947"/>
    </source>
</evidence>
<dbReference type="PANTHER" id="PTHR12990">
    <property type="entry name" value="ARMET-LIKE PROTEIN"/>
    <property type="match status" value="1"/>
</dbReference>
<feature type="signal peptide" evidence="1">
    <location>
        <begin position="1"/>
        <end position="26"/>
    </location>
</feature>
<dbReference type="AlphaFoldDB" id="A0A915EEW8"/>
<reference evidence="4" key="1">
    <citation type="submission" date="2022-11" db="UniProtKB">
        <authorList>
            <consortium name="WormBaseParasite"/>
        </authorList>
    </citation>
    <scope>IDENTIFICATION</scope>
</reference>
<protein>
    <submittedName>
        <fullName evidence="4">ARMET N-terminal domain-containing protein</fullName>
    </submittedName>
</protein>
<dbReference type="Pfam" id="PF20145">
    <property type="entry name" value="ARMET_N"/>
    <property type="match status" value="1"/>
</dbReference>